<proteinExistence type="predicted"/>
<sequence length="214" mass="23933">MQNYTYSATQPHLPQSCCIPRFDAISDCVPDLVSDTVSDIESEDEGDEEYEVRLFKNTAQRTQIMNLMMIIISTEITNKTNTDLKAIARFLKTVITRAGTSFNELTKNLVVLKKVIGLFAKEAVGRTTHVQKMILFSFMIGSVVPLNNSTDSSHLLSINFTSWSKISGLSESQLDSQLTSFISNANSQLFVLDEEINGVKSDLFKEVKRHAKVI</sequence>
<gene>
    <name evidence="1" type="ORF">CANARDRAFT_6481</name>
</gene>
<accession>A0A1E4T5B1</accession>
<dbReference type="Proteomes" id="UP000094801">
    <property type="component" value="Unassembled WGS sequence"/>
</dbReference>
<name>A0A1E4T5B1_9ASCO</name>
<protein>
    <submittedName>
        <fullName evidence="1">Uncharacterized protein</fullName>
    </submittedName>
</protein>
<reference evidence="2" key="1">
    <citation type="submission" date="2016-04" db="EMBL/GenBank/DDBJ databases">
        <title>Comparative genomics of biotechnologically important yeasts.</title>
        <authorList>
            <consortium name="DOE Joint Genome Institute"/>
            <person name="Riley R."/>
            <person name="Haridas S."/>
            <person name="Wolfe K.H."/>
            <person name="Lopes M.R."/>
            <person name="Hittinger C.T."/>
            <person name="Goker M."/>
            <person name="Salamov A."/>
            <person name="Wisecaver J."/>
            <person name="Long T.M."/>
            <person name="Aerts A.L."/>
            <person name="Barry K."/>
            <person name="Choi C."/>
            <person name="Clum A."/>
            <person name="Coughlan A.Y."/>
            <person name="Deshpande S."/>
            <person name="Douglass A.P."/>
            <person name="Hanson S.J."/>
            <person name="Klenk H.-P."/>
            <person name="Labutti K."/>
            <person name="Lapidus A."/>
            <person name="Lindquist E."/>
            <person name="Lipzen A."/>
            <person name="Meier-Kolthoff J.P."/>
            <person name="Ohm R.A."/>
            <person name="Otillar R.P."/>
            <person name="Pangilinan J."/>
            <person name="Peng Y."/>
            <person name="Rokas A."/>
            <person name="Rosa C.A."/>
            <person name="Scheuner C."/>
            <person name="Sibirny A.A."/>
            <person name="Slot J.C."/>
            <person name="Stielow J.B."/>
            <person name="Sun H."/>
            <person name="Kurtzman C.P."/>
            <person name="Blackwell M."/>
            <person name="Grigoriev I.V."/>
            <person name="Jeffries T.W."/>
        </authorList>
    </citation>
    <scope>NUCLEOTIDE SEQUENCE [LARGE SCALE GENOMIC DNA]</scope>
    <source>
        <strain evidence="2">NRRL YB-2248</strain>
    </source>
</reference>
<dbReference type="AlphaFoldDB" id="A0A1E4T5B1"/>
<evidence type="ECO:0000313" key="2">
    <source>
        <dbReference type="Proteomes" id="UP000094801"/>
    </source>
</evidence>
<keyword evidence="2" id="KW-1185">Reference proteome</keyword>
<dbReference type="OrthoDB" id="3994451at2759"/>
<dbReference type="EMBL" id="KV453849">
    <property type="protein sequence ID" value="ODV86911.1"/>
    <property type="molecule type" value="Genomic_DNA"/>
</dbReference>
<organism evidence="1 2">
    <name type="scientific">[Candida] arabinofermentans NRRL YB-2248</name>
    <dbReference type="NCBI Taxonomy" id="983967"/>
    <lineage>
        <taxon>Eukaryota</taxon>
        <taxon>Fungi</taxon>
        <taxon>Dikarya</taxon>
        <taxon>Ascomycota</taxon>
        <taxon>Saccharomycotina</taxon>
        <taxon>Pichiomycetes</taxon>
        <taxon>Pichiales</taxon>
        <taxon>Pichiaceae</taxon>
        <taxon>Ogataea</taxon>
        <taxon>Ogataea/Candida clade</taxon>
    </lineage>
</organism>
<evidence type="ECO:0000313" key="1">
    <source>
        <dbReference type="EMBL" id="ODV86911.1"/>
    </source>
</evidence>